<organism evidence="2 3">
    <name type="scientific">Ehrlichia ruminantium</name>
    <name type="common">heartwater rickettsia</name>
    <name type="synonym">Cowdria ruminantium</name>
    <dbReference type="NCBI Taxonomy" id="779"/>
    <lineage>
        <taxon>Bacteria</taxon>
        <taxon>Pseudomonadati</taxon>
        <taxon>Pseudomonadota</taxon>
        <taxon>Alphaproteobacteria</taxon>
        <taxon>Rickettsiales</taxon>
        <taxon>Anaplasmataceae</taxon>
        <taxon>Ehrlichia</taxon>
    </lineage>
</organism>
<feature type="transmembrane region" description="Helical" evidence="1">
    <location>
        <begin position="1000"/>
        <end position="1022"/>
    </location>
</feature>
<evidence type="ECO:0000313" key="2">
    <source>
        <dbReference type="EMBL" id="QGR03682.1"/>
    </source>
</evidence>
<name>A0AAE6QAV5_EHRRU</name>
<gene>
    <name evidence="2" type="ORF">EDL80_03905</name>
</gene>
<keyword evidence="1" id="KW-0472">Membrane</keyword>
<keyword evidence="3" id="KW-1185">Reference proteome</keyword>
<dbReference type="Proteomes" id="UP000422822">
    <property type="component" value="Chromosome"/>
</dbReference>
<evidence type="ECO:0000313" key="3">
    <source>
        <dbReference type="Proteomes" id="UP000422822"/>
    </source>
</evidence>
<dbReference type="AlphaFoldDB" id="A0AAE6QAV5"/>
<reference evidence="2 3" key="1">
    <citation type="submission" date="2018-10" db="EMBL/GenBank/DDBJ databases">
        <title>Propagation and draft genome sequences of three atypical Erhlichia ruminantium isolates.</title>
        <authorList>
            <person name="Liebenberg J."/>
            <person name="Steyn H."/>
            <person name="Josemans A."/>
            <person name="Zweygarth E."/>
        </authorList>
    </citation>
    <scope>NUCLEOTIDE SEQUENCE [LARGE SCALE GENOMIC DNA]</scope>
    <source>
        <strain evidence="2 3">Omatjenne</strain>
    </source>
</reference>
<feature type="transmembrane region" description="Helical" evidence="1">
    <location>
        <begin position="973"/>
        <end position="993"/>
    </location>
</feature>
<protein>
    <submittedName>
        <fullName evidence="2">Uncharacterized protein</fullName>
    </submittedName>
</protein>
<keyword evidence="1" id="KW-1133">Transmembrane helix</keyword>
<proteinExistence type="predicted"/>
<dbReference type="EMBL" id="CP033455">
    <property type="protein sequence ID" value="QGR03682.1"/>
    <property type="molecule type" value="Genomic_DNA"/>
</dbReference>
<accession>A0AAE6QAV5</accession>
<evidence type="ECO:0000256" key="1">
    <source>
        <dbReference type="SAM" id="Phobius"/>
    </source>
</evidence>
<keyword evidence="1" id="KW-0812">Transmembrane</keyword>
<sequence>MGSVVFSKKLKKYLSKRESIFFNCLRNYGFNNQEILGTLSILLSFHQNAVSYIDTGTGIPNTINNLHIVFDIPPTDSRNFTLFRVVRKQSVLGVSAGDEILTYIVQMYGIYRVFGTLYKHMLADLQHTNEQIVDEIFRDIVNTCKIVVDMESVDDNDADFVKHLKEFTKVVLGLDYSVIKKQLLEQVKLVRSNYLATVARLDKTVDQKLVKKFLVMMIYREAIRYFSEVNSDVFSKKFQEEIAPILTPVSGSYETSLSSVVYENENVDVLTRLIIDAYRNLFYELYPECLDVCDENFLISASLSCDINLTIRTFEQMQEKFDYQVMPRYFSNFVNCDISCAILFLLNTDRAKKLYHLYVMSTLYKNMLMARFVSQGMPQNDIVMELYGTRECLAEHFLELLYVSCHAAFSLGLPALSIKESYQECYNALLKIQSAPSSQVNILCCEYDELFFKVKQKLECEKILTYDIGRNVNNLELLLKYLVFNEDIDPCLSNMGLSYQVITCHSNERKVNQIIMTMCRTLGRFDVPLSKCSSILLSFLLKLRCGNVLVKKLIVRLCDIAYFAHQNPHLLPKHITVEDLAKILFKMLFSLSNILDEGVSSGEIPGGINKVFMLNDMHIKSLADLTRQEIDYYNAAFTTVSSLAERLGFNVNDVDLNSEIYCDDFYPVLWHAVHNMQSMCTSASYVGFVGSINIQSFVKSVQLATSYISRFSSELFYQNFYRAELSSLHFLLFNILISNPVMDNIDMVYCRVCSDDTGFPVRKCESVLKECITGGSSTALKVSVHESYNLAREIATILVDSKGHICLSQEIIVYLSSLVLDEDAFKFRGVELDQVGKSTMSLLSIEAIDQLYIPNIYPTAMSLSMYHPKVKKSSDAKVQSDESDRKLSLKTDESFVESKKGSDKVDGIFSGSAVGKMRLDKFAAVQSLEAYDSSVKAKKGGSLIYKLRESKVTSHSDKMTKKCPMFLKKKTCILVPVLTLLFSAVLVSLLYHFQVTGRDIITTCVAIVNIAAIMSLIILNVLHNKSNNPTDDNDKGKCIELDGHPNTNGLTIDETPYNPIMYKSVEMDKYVS</sequence>